<keyword evidence="9" id="KW-1185">Reference proteome</keyword>
<accession>A0AAI8W077</accession>
<dbReference type="Pfam" id="PF04616">
    <property type="entry name" value="Glyco_hydro_43"/>
    <property type="match status" value="1"/>
</dbReference>
<reference evidence="8" key="1">
    <citation type="submission" date="2023-10" db="EMBL/GenBank/DDBJ databases">
        <authorList>
            <person name="Hackl T."/>
        </authorList>
    </citation>
    <scope>NUCLEOTIDE SEQUENCE</scope>
</reference>
<evidence type="ECO:0000313" key="8">
    <source>
        <dbReference type="EMBL" id="CAJ2514272.1"/>
    </source>
</evidence>
<comment type="similarity">
    <text evidence="1 5">Belongs to the glycosyl hydrolase 43 family.</text>
</comment>
<organism evidence="8 9">
    <name type="scientific">Anthostomella pinea</name>
    <dbReference type="NCBI Taxonomy" id="933095"/>
    <lineage>
        <taxon>Eukaryota</taxon>
        <taxon>Fungi</taxon>
        <taxon>Dikarya</taxon>
        <taxon>Ascomycota</taxon>
        <taxon>Pezizomycotina</taxon>
        <taxon>Sordariomycetes</taxon>
        <taxon>Xylariomycetidae</taxon>
        <taxon>Xylariales</taxon>
        <taxon>Xylariaceae</taxon>
        <taxon>Anthostomella</taxon>
    </lineage>
</organism>
<dbReference type="PANTHER" id="PTHR43817:SF1">
    <property type="entry name" value="HYDROLASE, FAMILY 43, PUTATIVE (AFU_ORTHOLOGUE AFUA_3G01660)-RELATED"/>
    <property type="match status" value="1"/>
</dbReference>
<dbReference type="CDD" id="cd18820">
    <property type="entry name" value="GH43_LbAraf43-like"/>
    <property type="match status" value="1"/>
</dbReference>
<keyword evidence="2 7" id="KW-0732">Signal</keyword>
<evidence type="ECO:0000256" key="1">
    <source>
        <dbReference type="ARBA" id="ARBA00009865"/>
    </source>
</evidence>
<evidence type="ECO:0000313" key="9">
    <source>
        <dbReference type="Proteomes" id="UP001295740"/>
    </source>
</evidence>
<dbReference type="InterPro" id="IPR023296">
    <property type="entry name" value="Glyco_hydro_beta-prop_sf"/>
</dbReference>
<dbReference type="EMBL" id="CAUWAG010000020">
    <property type="protein sequence ID" value="CAJ2514272.1"/>
    <property type="molecule type" value="Genomic_DNA"/>
</dbReference>
<comment type="caution">
    <text evidence="8">The sequence shown here is derived from an EMBL/GenBank/DDBJ whole genome shotgun (WGS) entry which is preliminary data.</text>
</comment>
<dbReference type="GO" id="GO:0005975">
    <property type="term" value="P:carbohydrate metabolic process"/>
    <property type="evidence" value="ECO:0007669"/>
    <property type="project" value="InterPro"/>
</dbReference>
<sequence length="313" mass="33522">MGLRKSFATLLSLLSLFNLTTAFTNPVRTPGGSDPFVTYSGGYYYILTTTWTDVEIARSTTVDGLKTATKKVIYTSTDASRSCNYVYFAAGDCDDLDGQRLHALKGGGTPWDDFTYSGVMTSEWTIDASTLRFGTWGDYLVFSCFHGATYQSLCIQKLNSDYVSLAGSMSVISQPTEAWETVSVPVNEGPAALYYGGATYLAYSASYCWSPSYCLGLLTWDGTTDPSQAAAWSKSSGCVFSSANGNYGTGHISFFTSPDGTEIWLAYHATSNSAGACDDSRYTSIQQLGTNSDGSPNFGTPSTSGTTYSEPSA</sequence>
<evidence type="ECO:0000256" key="7">
    <source>
        <dbReference type="SAM" id="SignalP"/>
    </source>
</evidence>
<dbReference type="Proteomes" id="UP001295740">
    <property type="component" value="Unassembled WGS sequence"/>
</dbReference>
<gene>
    <name evidence="8" type="ORF">KHLLAP_LOCUS14740</name>
</gene>
<dbReference type="AlphaFoldDB" id="A0AAI8W077"/>
<proteinExistence type="inferred from homology"/>
<protein>
    <submittedName>
        <fullName evidence="8">Uu.00g023910.m01.CDS01</fullName>
    </submittedName>
</protein>
<evidence type="ECO:0000256" key="4">
    <source>
        <dbReference type="ARBA" id="ARBA00023295"/>
    </source>
</evidence>
<name>A0AAI8W077_9PEZI</name>
<feature type="region of interest" description="Disordered" evidence="6">
    <location>
        <begin position="288"/>
        <end position="313"/>
    </location>
</feature>
<feature type="signal peptide" evidence="7">
    <location>
        <begin position="1"/>
        <end position="22"/>
    </location>
</feature>
<evidence type="ECO:0000256" key="2">
    <source>
        <dbReference type="ARBA" id="ARBA00022729"/>
    </source>
</evidence>
<evidence type="ECO:0000256" key="6">
    <source>
        <dbReference type="SAM" id="MobiDB-lite"/>
    </source>
</evidence>
<feature type="chain" id="PRO_5042529672" evidence="7">
    <location>
        <begin position="23"/>
        <end position="313"/>
    </location>
</feature>
<dbReference type="PANTHER" id="PTHR43817">
    <property type="entry name" value="GLYCOSYL HYDROLASE"/>
    <property type="match status" value="1"/>
</dbReference>
<dbReference type="GO" id="GO:0004553">
    <property type="term" value="F:hydrolase activity, hydrolyzing O-glycosyl compounds"/>
    <property type="evidence" value="ECO:0007669"/>
    <property type="project" value="InterPro"/>
</dbReference>
<dbReference type="Gene3D" id="2.115.10.20">
    <property type="entry name" value="Glycosyl hydrolase domain, family 43"/>
    <property type="match status" value="1"/>
</dbReference>
<dbReference type="SUPFAM" id="SSF75005">
    <property type="entry name" value="Arabinanase/levansucrase/invertase"/>
    <property type="match status" value="1"/>
</dbReference>
<dbReference type="InterPro" id="IPR006710">
    <property type="entry name" value="Glyco_hydro_43"/>
</dbReference>
<evidence type="ECO:0000256" key="3">
    <source>
        <dbReference type="ARBA" id="ARBA00022801"/>
    </source>
</evidence>
<keyword evidence="4 5" id="KW-0326">Glycosidase</keyword>
<evidence type="ECO:0000256" key="5">
    <source>
        <dbReference type="RuleBase" id="RU361187"/>
    </source>
</evidence>
<keyword evidence="3 5" id="KW-0378">Hydrolase</keyword>